<evidence type="ECO:0000313" key="5">
    <source>
        <dbReference type="EMBL" id="CAE09636.1"/>
    </source>
</evidence>
<comment type="function">
    <text evidence="2">Flagellin is the subunit protein which polymerizes to form the filaments of bacterial flagella. Important for motility and virulence.</text>
</comment>
<reference evidence="5 6" key="1">
    <citation type="journal article" date="2003" name="Proc. Natl. Acad. Sci. U.S.A.">
        <title>Complete genome sequence and analysis of Wolinella succinogenes.</title>
        <authorList>
            <person name="Baar C."/>
            <person name="Eppinger M."/>
            <person name="Raddatz G."/>
            <person name="Simon JM."/>
            <person name="Lanz C."/>
            <person name="Klimmek O."/>
            <person name="Nandakumar R."/>
            <person name="Gross R."/>
            <person name="Rosinus A."/>
            <person name="Keller H."/>
            <person name="Jagtap P."/>
            <person name="Linke B."/>
            <person name="Meyer F."/>
            <person name="Lederer H."/>
            <person name="Schuster S.C."/>
        </authorList>
    </citation>
    <scope>NUCLEOTIDE SEQUENCE [LARGE SCALE GENOMIC DNA]</scope>
    <source>
        <strain evidence="6">ATCC 29543 / DSM 1740 / CCUG 13145 / JCM 31913 / LMG 7466 / NCTC 11488 / FDC 602W</strain>
    </source>
</reference>
<dbReference type="RefSeq" id="WP_011138436.1">
    <property type="nucleotide sequence ID" value="NC_005090.1"/>
</dbReference>
<proteinExistence type="predicted"/>
<keyword evidence="5" id="KW-0282">Flagellum</keyword>
<dbReference type="GO" id="GO:0009288">
    <property type="term" value="C:bacterial-type flagellum"/>
    <property type="evidence" value="ECO:0007669"/>
    <property type="project" value="InterPro"/>
</dbReference>
<keyword evidence="5" id="KW-0966">Cell projection</keyword>
<dbReference type="HOGENOM" id="CLU_020518_0_0_7"/>
<feature type="domain" description="Flagellin N-terminal" evidence="4">
    <location>
        <begin position="9"/>
        <end position="138"/>
    </location>
</feature>
<dbReference type="Proteomes" id="UP000000422">
    <property type="component" value="Chromosome"/>
</dbReference>
<dbReference type="InterPro" id="IPR001492">
    <property type="entry name" value="Flagellin"/>
</dbReference>
<dbReference type="NCBIfam" id="NF006265">
    <property type="entry name" value="PRK08412.1"/>
    <property type="match status" value="1"/>
</dbReference>
<evidence type="ECO:0000256" key="1">
    <source>
        <dbReference type="ARBA" id="ARBA00023026"/>
    </source>
</evidence>
<dbReference type="KEGG" id="wsu:WS0498"/>
<sequence>MRIGYSSQYLTLARYQQSSQLQLNDLLTQMSSGRKIQFGYQDSTIYSQTLRLDYEEATLTQSKTLSTSAKSFSDNTDSALSELSKSMTNFTTKLNQAANQIHSATSLEALANDLQAIKEHMLSIANTSIGGQYIFSGTAVTTKPFDSNGNYYGNDSSLEALLGSNNLLGYNITGAELFGGKDSDKSRIIVTNVKNYNQSKLHPDIMDSLNKTGEPEEVYLKSTDKLRDLLGDNNDNPSDNPDEWFYVQGVRPDGTSFKNKFSLSPSYTNEDSAATVQDLLDRIGREFGNTSTNKVVDVTLNEYGEIQIKDLTTGRSNIDFYMISSDSNVDDLDELIESGARVKSYIQSPYLGDKTATQITSTNNYYDHRVSTLPTTLRTSNNAIAGKSSLLSDILGGGVTNLVLGGNSANNPDGTAGAAVAGYNFAITPTTTVQDLLDSIEANFAGTGDIEVEFSNGKINITDKNVLNLTSDQREPPYDGESSFSINIQAQDGVGNPVQAFSNDYTVEYDRVAFTKSGSTLSSNVSQIINSNSEYATASTKLSAVAGASLDGDSYVMKLKDINGIDVEARLNFSNTVPPGTTFTINGVDTFPIFNPHDTPPAVTQVRADEMTYQQLMDVITVAMNYSNINATTDYTDATTGATLQIQKSAYEGLLQASKANIGVSLNSQGQLEIKDLLRSETRMSFMMYDSATDDYSATMDKSGSALTFHSNNTLTVDDPHVNFFAQLDSIIDSVRKGIYRAGDVADGTYSSDLRSVGIQGGMTQFEHLSDHVNKVHAKNGAQGNAFKYSLERTEVLIVQTKSLRSEVVDTDIASTYNDFAQLTLNYQAMLTSISKINQLSLVNYI</sequence>
<evidence type="ECO:0000259" key="4">
    <source>
        <dbReference type="Pfam" id="PF00669"/>
    </source>
</evidence>
<dbReference type="EMBL" id="BX571658">
    <property type="protein sequence ID" value="CAE09636.1"/>
    <property type="molecule type" value="Genomic_DNA"/>
</dbReference>
<dbReference type="Gene3D" id="1.20.1330.10">
    <property type="entry name" value="f41 fragment of flagellin, N-terminal domain"/>
    <property type="match status" value="2"/>
</dbReference>
<dbReference type="InterPro" id="IPR001029">
    <property type="entry name" value="Flagellin_N"/>
</dbReference>
<evidence type="ECO:0000256" key="3">
    <source>
        <dbReference type="ARBA" id="ARBA00025928"/>
    </source>
</evidence>
<dbReference type="eggNOG" id="COG1344">
    <property type="taxonomic scope" value="Bacteria"/>
</dbReference>
<dbReference type="PANTHER" id="PTHR42792:SF1">
    <property type="entry name" value="FLAGELLAR HOOK-ASSOCIATED PROTEIN 3"/>
    <property type="match status" value="1"/>
</dbReference>
<evidence type="ECO:0000313" key="6">
    <source>
        <dbReference type="Proteomes" id="UP000000422"/>
    </source>
</evidence>
<dbReference type="SUPFAM" id="SSF64518">
    <property type="entry name" value="Phase 1 flagellin"/>
    <property type="match status" value="2"/>
</dbReference>
<keyword evidence="5" id="KW-0969">Cilium</keyword>
<protein>
    <submittedName>
        <fullName evidence="5">FLAGELLIN B HOMOLOG (FLA)</fullName>
    </submittedName>
</protein>
<name>Q7MA33_WOLSU</name>
<dbReference type="STRING" id="273121.WS0498"/>
<dbReference type="GO" id="GO:0005198">
    <property type="term" value="F:structural molecule activity"/>
    <property type="evidence" value="ECO:0007669"/>
    <property type="project" value="InterPro"/>
</dbReference>
<comment type="subunit">
    <text evidence="3">Heteromer of FlaA and FlaB. FlaB is located proximal to the hook while the remainder of the filament is composed of the predominant FlaA.</text>
</comment>
<keyword evidence="6" id="KW-1185">Reference proteome</keyword>
<keyword evidence="1" id="KW-0843">Virulence</keyword>
<accession>Q7MA33</accession>
<organism evidence="6">
    <name type="scientific">Wolinella succinogenes (strain ATCC 29543 / DSM 1740 / CCUG 13145 / JCM 31913 / LMG 7466 / NCTC 11488 / FDC 602W)</name>
    <name type="common">Vibrio succinogenes</name>
    <dbReference type="NCBI Taxonomy" id="273121"/>
    <lineage>
        <taxon>Bacteria</taxon>
        <taxon>Pseudomonadati</taxon>
        <taxon>Campylobacterota</taxon>
        <taxon>Epsilonproteobacteria</taxon>
        <taxon>Campylobacterales</taxon>
        <taxon>Helicobacteraceae</taxon>
        <taxon>Wolinella</taxon>
    </lineage>
</organism>
<evidence type="ECO:0000256" key="2">
    <source>
        <dbReference type="ARBA" id="ARBA00025143"/>
    </source>
</evidence>
<dbReference type="AlphaFoldDB" id="Q7MA33"/>
<dbReference type="PANTHER" id="PTHR42792">
    <property type="entry name" value="FLAGELLIN"/>
    <property type="match status" value="1"/>
</dbReference>
<dbReference type="Pfam" id="PF00669">
    <property type="entry name" value="Flagellin_N"/>
    <property type="match status" value="1"/>
</dbReference>
<gene>
    <name evidence="5" type="ordered locus">WS0498</name>
</gene>